<protein>
    <recommendedName>
        <fullName evidence="1">DUF5655 domain-containing protein</fullName>
    </recommendedName>
</protein>
<keyword evidence="3" id="KW-1185">Reference proteome</keyword>
<sequence length="124" mass="14473">MNNEQAFFQYREWAEDIYNDLKKKLISSFPVVNIRVQKTQITFSNTRVFGCVSFLKVVKKSETRSPYIVLTLGLPYALSSLRVKAMTEPYPGRWTVHIPIFDSKEIAKELLSWIKEAYLFAESK</sequence>
<dbReference type="InterPro" id="IPR043714">
    <property type="entry name" value="DUF5655"/>
</dbReference>
<dbReference type="RefSeq" id="WP_154425212.1">
    <property type="nucleotide sequence ID" value="NZ_VUNN01000008.1"/>
</dbReference>
<dbReference type="Pfam" id="PF18899">
    <property type="entry name" value="DUF5655"/>
    <property type="match status" value="1"/>
</dbReference>
<gene>
    <name evidence="2" type="ORF">FYJ80_05545</name>
</gene>
<evidence type="ECO:0000313" key="3">
    <source>
        <dbReference type="Proteomes" id="UP000460549"/>
    </source>
</evidence>
<evidence type="ECO:0000259" key="1">
    <source>
        <dbReference type="Pfam" id="PF18899"/>
    </source>
</evidence>
<name>A0A7X2PCI0_9SPIO</name>
<dbReference type="EMBL" id="VUNN01000008">
    <property type="protein sequence ID" value="MSU06242.1"/>
    <property type="molecule type" value="Genomic_DNA"/>
</dbReference>
<evidence type="ECO:0000313" key="2">
    <source>
        <dbReference type="EMBL" id="MSU06242.1"/>
    </source>
</evidence>
<proteinExistence type="predicted"/>
<dbReference type="Proteomes" id="UP000460549">
    <property type="component" value="Unassembled WGS sequence"/>
</dbReference>
<accession>A0A7X2PCI0</accession>
<organism evidence="2 3">
    <name type="scientific">Bullifex porci</name>
    <dbReference type="NCBI Taxonomy" id="2606638"/>
    <lineage>
        <taxon>Bacteria</taxon>
        <taxon>Pseudomonadati</taxon>
        <taxon>Spirochaetota</taxon>
        <taxon>Spirochaetia</taxon>
        <taxon>Spirochaetales</taxon>
        <taxon>Spirochaetaceae</taxon>
        <taxon>Bullifex</taxon>
    </lineage>
</organism>
<reference evidence="2 3" key="1">
    <citation type="submission" date="2019-08" db="EMBL/GenBank/DDBJ databases">
        <title>In-depth cultivation of the pig gut microbiome towards novel bacterial diversity and tailored functional studies.</title>
        <authorList>
            <person name="Wylensek D."/>
            <person name="Hitch T.C.A."/>
            <person name="Clavel T."/>
        </authorList>
    </citation>
    <scope>NUCLEOTIDE SEQUENCE [LARGE SCALE GENOMIC DNA]</scope>
    <source>
        <strain evidence="2 3">NM-380-WT-3C1</strain>
    </source>
</reference>
<feature type="domain" description="DUF5655" evidence="1">
    <location>
        <begin position="15"/>
        <end position="120"/>
    </location>
</feature>
<comment type="caution">
    <text evidence="2">The sequence shown here is derived from an EMBL/GenBank/DDBJ whole genome shotgun (WGS) entry which is preliminary data.</text>
</comment>
<dbReference type="AlphaFoldDB" id="A0A7X2PCI0"/>